<gene>
    <name evidence="4" type="ORF">MIND_00315700</name>
</gene>
<dbReference type="RefSeq" id="XP_037222899.1">
    <property type="nucleotide sequence ID" value="XM_037360014.1"/>
</dbReference>
<dbReference type="Gene3D" id="3.30.1370.110">
    <property type="match status" value="1"/>
</dbReference>
<dbReference type="Pfam" id="PF01713">
    <property type="entry name" value="Smr"/>
    <property type="match status" value="1"/>
</dbReference>
<dbReference type="InterPro" id="IPR016181">
    <property type="entry name" value="Acyl_CoA_acyltransferase"/>
</dbReference>
<feature type="region of interest" description="Disordered" evidence="1">
    <location>
        <begin position="413"/>
        <end position="441"/>
    </location>
</feature>
<dbReference type="OrthoDB" id="4080456at2759"/>
<dbReference type="Gene3D" id="1.20.1270.60">
    <property type="entry name" value="Arfaptin homology (AH) domain/BAR domain"/>
    <property type="match status" value="1"/>
</dbReference>
<dbReference type="SUPFAM" id="SSF55729">
    <property type="entry name" value="Acyl-CoA N-acyltransferases (Nat)"/>
    <property type="match status" value="1"/>
</dbReference>
<dbReference type="SMART" id="SM00463">
    <property type="entry name" value="SMR"/>
    <property type="match status" value="1"/>
</dbReference>
<dbReference type="GO" id="GO:0004519">
    <property type="term" value="F:endonuclease activity"/>
    <property type="evidence" value="ECO:0007669"/>
    <property type="project" value="TreeGrafter"/>
</dbReference>
<dbReference type="GO" id="GO:0005634">
    <property type="term" value="C:nucleus"/>
    <property type="evidence" value="ECO:0007669"/>
    <property type="project" value="TreeGrafter"/>
</dbReference>
<dbReference type="SMART" id="SM01162">
    <property type="entry name" value="DUF1771"/>
    <property type="match status" value="1"/>
</dbReference>
<dbReference type="PROSITE" id="PS50828">
    <property type="entry name" value="SMR"/>
    <property type="match status" value="1"/>
</dbReference>
<dbReference type="GO" id="GO:0016747">
    <property type="term" value="F:acyltransferase activity, transferring groups other than amino-acyl groups"/>
    <property type="evidence" value="ECO:0007669"/>
    <property type="project" value="InterPro"/>
</dbReference>
<keyword evidence="5" id="KW-1185">Reference proteome</keyword>
<name>A0A8H6W894_9AGAR</name>
<evidence type="ECO:0000313" key="5">
    <source>
        <dbReference type="Proteomes" id="UP000636479"/>
    </source>
</evidence>
<organism evidence="4 5">
    <name type="scientific">Mycena indigotica</name>
    <dbReference type="NCBI Taxonomy" id="2126181"/>
    <lineage>
        <taxon>Eukaryota</taxon>
        <taxon>Fungi</taxon>
        <taxon>Dikarya</taxon>
        <taxon>Basidiomycota</taxon>
        <taxon>Agaricomycotina</taxon>
        <taxon>Agaricomycetes</taxon>
        <taxon>Agaricomycetidae</taxon>
        <taxon>Agaricales</taxon>
        <taxon>Marasmiineae</taxon>
        <taxon>Mycenaceae</taxon>
        <taxon>Mycena</taxon>
    </lineage>
</organism>
<dbReference type="Proteomes" id="UP000636479">
    <property type="component" value="Unassembled WGS sequence"/>
</dbReference>
<accession>A0A8H6W894</accession>
<evidence type="ECO:0000313" key="4">
    <source>
        <dbReference type="EMBL" id="KAF7309449.1"/>
    </source>
</evidence>
<evidence type="ECO:0000259" key="2">
    <source>
        <dbReference type="PROSITE" id="PS50828"/>
    </source>
</evidence>
<dbReference type="InterPro" id="IPR052772">
    <property type="entry name" value="Endo/PolyKinase_Domain-Protein"/>
</dbReference>
<evidence type="ECO:0000259" key="3">
    <source>
        <dbReference type="PROSITE" id="PS51186"/>
    </source>
</evidence>
<dbReference type="EMBL" id="JACAZF010000003">
    <property type="protein sequence ID" value="KAF7309449.1"/>
    <property type="molecule type" value="Genomic_DNA"/>
</dbReference>
<dbReference type="PANTHER" id="PTHR46535:SF1">
    <property type="entry name" value="NEDD4-BINDING PROTEIN 2"/>
    <property type="match status" value="1"/>
</dbReference>
<dbReference type="SUPFAM" id="SSF103657">
    <property type="entry name" value="BAR/IMD domain-like"/>
    <property type="match status" value="1"/>
</dbReference>
<dbReference type="AlphaFoldDB" id="A0A8H6W894"/>
<feature type="compositionally biased region" description="Low complexity" evidence="1">
    <location>
        <begin position="375"/>
        <end position="386"/>
    </location>
</feature>
<dbReference type="SUPFAM" id="SSF160443">
    <property type="entry name" value="SMR domain-like"/>
    <property type="match status" value="1"/>
</dbReference>
<dbReference type="InterPro" id="IPR002625">
    <property type="entry name" value="Smr_dom"/>
</dbReference>
<dbReference type="PROSITE" id="PS51186">
    <property type="entry name" value="GNAT"/>
    <property type="match status" value="1"/>
</dbReference>
<sequence length="1257" mass="139415">MESTTIFESLQREFCPPLDSSLLAAMFADIDLTSPSASHHIAELRKDLLLLAEQADAESQSTFGDDFDFSASDESLHDFCTNTTTTTTTSFSDSSSFNSPLGFLIATMPHIPEERLRNALGLAKTATAPDEEIDMWEVIATILSEETEREMRERDLDEREYETKTAWETSESKKSIVRKPKKNKGNKITVSDVRQQQNLRPMQTTRALQVDDRWTQLASISTHVAKCLPPHQPAFFQRYFHSPQHASTPYNALCAALFAITTTTEQHEGEHTATLFGLLDFLLPSHEDLDENGRTRLCSDVELALAAAQGRGEDALELVRIMRELDIDASQGHFEMGVYHSPVPSKLFAPQIRASSLANGPAPTAPPPKLARAVTAPAPSTSKPSPYQWQAVAPRRRVAQKDVPYSHAMHIPTYHTDVNGSRSRPRAGGNADGKGGKGDVGELGAYRRRIGDAVRKRDESLREAARMWQRGKGNKKGRGGEVALYFAEQARKYSEIARQEALDGAREIVQAKRFSSRNHDTVDLHGLTAAEAITIVKEILEEQIWSSDKPLRVITGRGTHSAGQVSVLKPAVRRSLEEEGWLIGQWDGGLTVRGRRPASSFGVAPSLNINNGDQFRTSWLLILTSTMDWRQLRKGFETSVQATKERLGRVKEDEITELPQEYKELETRVDALRQAHITLLKITKVFESEAYDYPSAVSENFSEFSTSLGHGITSFAATNLKGTKLPAPAPPPPVPTPEHKTLPHALVRSARSASALLQTSESGQDQLGNALDVYAAGMDKVAAARVEQDQAIRLNHLHPWQQTLNTSINVAMKARQAVRTSRLELDGAKQTLKNASPAKQEHARLEVENAEDDLVQKTEVAISLMQKVLQNPEPIKHLNELAKAQLIYHAIAAETLSNTQAELEELSNSAEEHSRFSLQPLLEALEDDDAHTPLEESIDSIIPEFLRQRAALQAKQSQVDAHGQTLRPLTRSDVSSLLTATANVQGGSWAISQAIAIRKLKLAQKQHHATVAENQFNILSSPNCTEMPSSDASTSQQTRAVIHALESIKSTPYSNSFLARLQGVPTMGVNPPGLVSVDWETVTPWMSLMSDIRQHFTLAHPERETPSSMVSPIMYTALQPWHLGQVHNLLERAFWSGIDVRDSLDYSPERCTIVATYGRLVVGVAIMSSPRETYITYLTVRAGWDNAHIATTMLYHLITLNPHQDITLHVSAKNSAMLLYNRFGFKAEGFIAGFYETYLDPQSRASKNAFRLRLRQH</sequence>
<dbReference type="Pfam" id="PF10455">
    <property type="entry name" value="BAR_2"/>
    <property type="match status" value="1"/>
</dbReference>
<feature type="domain" description="Smr" evidence="2">
    <location>
        <begin position="522"/>
        <end position="581"/>
    </location>
</feature>
<dbReference type="InterPro" id="IPR036063">
    <property type="entry name" value="Smr_dom_sf"/>
</dbReference>
<dbReference type="PANTHER" id="PTHR46535">
    <property type="entry name" value="NEDD4-BINDING PROTEIN 2"/>
    <property type="match status" value="1"/>
</dbReference>
<dbReference type="GeneID" id="59342530"/>
<comment type="caution">
    <text evidence="4">The sequence shown here is derived from an EMBL/GenBank/DDBJ whole genome shotgun (WGS) entry which is preliminary data.</text>
</comment>
<reference evidence="4" key="1">
    <citation type="submission" date="2020-05" db="EMBL/GenBank/DDBJ databases">
        <title>Mycena genomes resolve the evolution of fungal bioluminescence.</title>
        <authorList>
            <person name="Tsai I.J."/>
        </authorList>
    </citation>
    <scope>NUCLEOTIDE SEQUENCE</scope>
    <source>
        <strain evidence="4">171206Taipei</strain>
    </source>
</reference>
<dbReference type="InterPro" id="IPR018859">
    <property type="entry name" value="BAR_dom-cont"/>
</dbReference>
<dbReference type="Gene3D" id="3.40.630.30">
    <property type="match status" value="1"/>
</dbReference>
<proteinExistence type="predicted"/>
<dbReference type="CDD" id="cd07600">
    <property type="entry name" value="BAR_Gvp36"/>
    <property type="match status" value="1"/>
</dbReference>
<protein>
    <submittedName>
        <fullName evidence="4">Cytoplasmic protein</fullName>
    </submittedName>
</protein>
<feature type="region of interest" description="Disordered" evidence="1">
    <location>
        <begin position="358"/>
        <end position="387"/>
    </location>
</feature>
<evidence type="ECO:0000256" key="1">
    <source>
        <dbReference type="SAM" id="MobiDB-lite"/>
    </source>
</evidence>
<dbReference type="InterPro" id="IPR013899">
    <property type="entry name" value="DUF1771"/>
</dbReference>
<dbReference type="InterPro" id="IPR027267">
    <property type="entry name" value="AH/BAR_dom_sf"/>
</dbReference>
<dbReference type="InterPro" id="IPR000182">
    <property type="entry name" value="GNAT_dom"/>
</dbReference>
<feature type="domain" description="N-acetyltransferase" evidence="3">
    <location>
        <begin position="1113"/>
        <end position="1257"/>
    </location>
</feature>